<keyword evidence="6 16" id="KW-0812">Transmembrane</keyword>
<evidence type="ECO:0000313" key="19">
    <source>
        <dbReference type="Proteomes" id="UP000813463"/>
    </source>
</evidence>
<keyword evidence="9 15" id="KW-0863">Zinc-finger</keyword>
<dbReference type="InterPro" id="IPR046948">
    <property type="entry name" value="ATL20-22-like"/>
</dbReference>
<dbReference type="PROSITE" id="PS51257">
    <property type="entry name" value="PROKAR_LIPOPROTEIN"/>
    <property type="match status" value="1"/>
</dbReference>
<keyword evidence="10" id="KW-0833">Ubl conjugation pathway</keyword>
<dbReference type="GO" id="GO:0008270">
    <property type="term" value="F:zinc ion binding"/>
    <property type="evidence" value="ECO:0007669"/>
    <property type="project" value="UniProtKB-KW"/>
</dbReference>
<protein>
    <recommendedName>
        <fullName evidence="4">RING-type E3 ubiquitin transferase</fullName>
        <ecNumber evidence="4">2.3.2.27</ecNumber>
    </recommendedName>
</protein>
<evidence type="ECO:0000256" key="11">
    <source>
        <dbReference type="ARBA" id="ARBA00022833"/>
    </source>
</evidence>
<organism evidence="19 20">
    <name type="scientific">Spinacia oleracea</name>
    <name type="common">Spinach</name>
    <dbReference type="NCBI Taxonomy" id="3562"/>
    <lineage>
        <taxon>Eukaryota</taxon>
        <taxon>Viridiplantae</taxon>
        <taxon>Streptophyta</taxon>
        <taxon>Embryophyta</taxon>
        <taxon>Tracheophyta</taxon>
        <taxon>Spermatophyta</taxon>
        <taxon>Magnoliopsida</taxon>
        <taxon>eudicotyledons</taxon>
        <taxon>Gunneridae</taxon>
        <taxon>Pentapetalae</taxon>
        <taxon>Caryophyllales</taxon>
        <taxon>Chenopodiaceae</taxon>
        <taxon>Chenopodioideae</taxon>
        <taxon>Anserineae</taxon>
        <taxon>Spinacia</taxon>
    </lineage>
</organism>
<dbReference type="PANTHER" id="PTHR46279:SF10">
    <property type="entry name" value="RING-TYPE E3 UBIQUITIN TRANSFERASE"/>
    <property type="match status" value="1"/>
</dbReference>
<evidence type="ECO:0000256" key="6">
    <source>
        <dbReference type="ARBA" id="ARBA00022692"/>
    </source>
</evidence>
<evidence type="ECO:0000256" key="2">
    <source>
        <dbReference type="ARBA" id="ARBA00004167"/>
    </source>
</evidence>
<dbReference type="GO" id="GO:0061630">
    <property type="term" value="F:ubiquitin protein ligase activity"/>
    <property type="evidence" value="ECO:0007669"/>
    <property type="project" value="UniProtKB-EC"/>
</dbReference>
<comment type="similarity">
    <text evidence="14">Belongs to the RING-type zinc finger family. ATL subfamily.</text>
</comment>
<evidence type="ECO:0000256" key="5">
    <source>
        <dbReference type="ARBA" id="ARBA00022679"/>
    </source>
</evidence>
<evidence type="ECO:0000256" key="15">
    <source>
        <dbReference type="PROSITE-ProRule" id="PRU00175"/>
    </source>
</evidence>
<reference evidence="19" key="1">
    <citation type="journal article" date="2021" name="Nat. Commun.">
        <title>Genomic analyses provide insights into spinach domestication and the genetic basis of agronomic traits.</title>
        <authorList>
            <person name="Cai X."/>
            <person name="Sun X."/>
            <person name="Xu C."/>
            <person name="Sun H."/>
            <person name="Wang X."/>
            <person name="Ge C."/>
            <person name="Zhang Z."/>
            <person name="Wang Q."/>
            <person name="Fei Z."/>
            <person name="Jiao C."/>
            <person name="Wang Q."/>
        </authorList>
    </citation>
    <scope>NUCLEOTIDE SEQUENCE [LARGE SCALE GENOMIC DNA]</scope>
    <source>
        <strain evidence="19">cv. Varoflay</strain>
    </source>
</reference>
<dbReference type="InterPro" id="IPR025287">
    <property type="entry name" value="WAK_GUB"/>
</dbReference>
<evidence type="ECO:0000256" key="3">
    <source>
        <dbReference type="ARBA" id="ARBA00004906"/>
    </source>
</evidence>
<dbReference type="PROSITE" id="PS50089">
    <property type="entry name" value="ZF_RING_2"/>
    <property type="match status" value="1"/>
</dbReference>
<evidence type="ECO:0000256" key="10">
    <source>
        <dbReference type="ARBA" id="ARBA00022786"/>
    </source>
</evidence>
<dbReference type="InterPro" id="IPR001841">
    <property type="entry name" value="Znf_RING"/>
</dbReference>
<dbReference type="EC" id="2.3.2.27" evidence="4"/>
<feature type="chain" id="PRO_5046844788" description="RING-type E3 ubiquitin transferase" evidence="17">
    <location>
        <begin position="23"/>
        <end position="365"/>
    </location>
</feature>
<evidence type="ECO:0000256" key="13">
    <source>
        <dbReference type="ARBA" id="ARBA00023136"/>
    </source>
</evidence>
<comment type="catalytic activity">
    <reaction evidence="1">
        <text>S-ubiquitinyl-[E2 ubiquitin-conjugating enzyme]-L-cysteine + [acceptor protein]-L-lysine = [E2 ubiquitin-conjugating enzyme]-L-cysteine + N(6)-ubiquitinyl-[acceptor protein]-L-lysine.</text>
        <dbReference type="EC" id="2.3.2.27"/>
    </reaction>
</comment>
<feature type="transmembrane region" description="Helical" evidence="16">
    <location>
        <begin position="245"/>
        <end position="267"/>
    </location>
</feature>
<feature type="domain" description="RING-type" evidence="18">
    <location>
        <begin position="319"/>
        <end position="361"/>
    </location>
</feature>
<evidence type="ECO:0000259" key="18">
    <source>
        <dbReference type="PROSITE" id="PS50089"/>
    </source>
</evidence>
<keyword evidence="5" id="KW-0808">Transferase</keyword>
<dbReference type="Pfam" id="PF13947">
    <property type="entry name" value="GUB_WAK_bind"/>
    <property type="match status" value="1"/>
</dbReference>
<comment type="subcellular location">
    <subcellularLocation>
        <location evidence="2">Membrane</location>
        <topology evidence="2">Single-pass membrane protein</topology>
    </subcellularLocation>
</comment>
<dbReference type="GO" id="GO:0016020">
    <property type="term" value="C:membrane"/>
    <property type="evidence" value="ECO:0007669"/>
    <property type="project" value="UniProtKB-SubCell"/>
</dbReference>
<name>A0A9R0HZF1_SPIOL</name>
<dbReference type="InterPro" id="IPR013083">
    <property type="entry name" value="Znf_RING/FYVE/PHD"/>
</dbReference>
<dbReference type="Pfam" id="PF13639">
    <property type="entry name" value="zf-RING_2"/>
    <property type="match status" value="1"/>
</dbReference>
<proteinExistence type="inferred from homology"/>
<dbReference type="Proteomes" id="UP000813463">
    <property type="component" value="Chromosome 3"/>
</dbReference>
<comment type="pathway">
    <text evidence="3">Protein modification; protein ubiquitination.</text>
</comment>
<evidence type="ECO:0000256" key="1">
    <source>
        <dbReference type="ARBA" id="ARBA00000900"/>
    </source>
</evidence>
<dbReference type="SMART" id="SM00184">
    <property type="entry name" value="RING"/>
    <property type="match status" value="1"/>
</dbReference>
<dbReference type="AlphaFoldDB" id="A0A9R0HZF1"/>
<evidence type="ECO:0000256" key="9">
    <source>
        <dbReference type="ARBA" id="ARBA00022771"/>
    </source>
</evidence>
<keyword evidence="11" id="KW-0862">Zinc</keyword>
<dbReference type="PANTHER" id="PTHR46279">
    <property type="entry name" value="RING/U-BOX SUPERFAMILY PROTEIN"/>
    <property type="match status" value="1"/>
</dbReference>
<sequence length="365" mass="41408">MNLPKLLLTLISFSSFISCVFTLKCKDHKCDSTRLGTIIQYPFRVIDHHPIPCGYPGFNVQCNGTTTKLELPNSIILEIENIHYKDQKIELSDPNGCLPSKIMSLNLSNSPLYAMYYQEYAVFNCSGYFDTGEYNQSMAHELKKVDCLSDFSYTVYAVNSHWSVSLLSSSCRWVGNMSYPDENPLGSFVLDPLNYPYITLHWDNPRCGPCAKLGRRCRVKSDFAHEVECTSRLIPMTNDLTERDITLSLVIVVPVFITLALCLIGWFRFEKHRNEPPMAPSITMNYTTTTGINQTTLDSYPMFVIGESGRLILSDDNTCLICLAEYKINDVLKILPHCLHRFHAVCVDQWLICNGTCPTCRIVPS</sequence>
<dbReference type="GO" id="GO:0030247">
    <property type="term" value="F:polysaccharide binding"/>
    <property type="evidence" value="ECO:0007669"/>
    <property type="project" value="InterPro"/>
</dbReference>
<keyword evidence="13 16" id="KW-0472">Membrane</keyword>
<dbReference type="SUPFAM" id="SSF57850">
    <property type="entry name" value="RING/U-box"/>
    <property type="match status" value="1"/>
</dbReference>
<feature type="signal peptide" evidence="17">
    <location>
        <begin position="1"/>
        <end position="22"/>
    </location>
</feature>
<evidence type="ECO:0000313" key="20">
    <source>
        <dbReference type="RefSeq" id="XP_021839717.2"/>
    </source>
</evidence>
<reference evidence="20" key="2">
    <citation type="submission" date="2025-08" db="UniProtKB">
        <authorList>
            <consortium name="RefSeq"/>
        </authorList>
    </citation>
    <scope>IDENTIFICATION</scope>
    <source>
        <tissue evidence="20">Leaf</tissue>
    </source>
</reference>
<dbReference type="GeneID" id="110779522"/>
<evidence type="ECO:0000256" key="12">
    <source>
        <dbReference type="ARBA" id="ARBA00022989"/>
    </source>
</evidence>
<gene>
    <name evidence="20" type="primary">LOC110779522</name>
</gene>
<keyword evidence="7" id="KW-0479">Metal-binding</keyword>
<evidence type="ECO:0000256" key="17">
    <source>
        <dbReference type="SAM" id="SignalP"/>
    </source>
</evidence>
<evidence type="ECO:0000256" key="14">
    <source>
        <dbReference type="ARBA" id="ARBA00024209"/>
    </source>
</evidence>
<dbReference type="KEGG" id="soe:110779522"/>
<evidence type="ECO:0000256" key="4">
    <source>
        <dbReference type="ARBA" id="ARBA00012483"/>
    </source>
</evidence>
<dbReference type="RefSeq" id="XP_021839717.2">
    <property type="nucleotide sequence ID" value="XM_021984025.2"/>
</dbReference>
<evidence type="ECO:0000256" key="8">
    <source>
        <dbReference type="ARBA" id="ARBA00022729"/>
    </source>
</evidence>
<keyword evidence="8 17" id="KW-0732">Signal</keyword>
<accession>A0A9R0HZF1</accession>
<keyword evidence="19" id="KW-1185">Reference proteome</keyword>
<evidence type="ECO:0000256" key="16">
    <source>
        <dbReference type="SAM" id="Phobius"/>
    </source>
</evidence>
<evidence type="ECO:0000256" key="7">
    <source>
        <dbReference type="ARBA" id="ARBA00022723"/>
    </source>
</evidence>
<dbReference type="Gene3D" id="3.30.40.10">
    <property type="entry name" value="Zinc/RING finger domain, C3HC4 (zinc finger)"/>
    <property type="match status" value="1"/>
</dbReference>
<keyword evidence="12 16" id="KW-1133">Transmembrane helix</keyword>